<gene>
    <name evidence="3" type="ORF">QPX42_00040</name>
</gene>
<keyword evidence="2" id="KW-0472">Membrane</keyword>
<dbReference type="EMBL" id="JASNVH010000001">
    <property type="protein sequence ID" value="MDK4305956.1"/>
    <property type="molecule type" value="Genomic_DNA"/>
</dbReference>
<accession>A0AAP4BN63</accession>
<feature type="transmembrane region" description="Helical" evidence="2">
    <location>
        <begin position="163"/>
        <end position="185"/>
    </location>
</feature>
<feature type="compositionally biased region" description="Low complexity" evidence="1">
    <location>
        <begin position="89"/>
        <end position="135"/>
    </location>
</feature>
<evidence type="ECO:0000313" key="4">
    <source>
        <dbReference type="Proteomes" id="UP001224412"/>
    </source>
</evidence>
<keyword evidence="2" id="KW-1133">Transmembrane helix</keyword>
<sequence length="264" mass="29096">MTPNSGNSGHSGRSGANHGGANHGGSNHSGRPGRDERTEFFRGDDRTEYFGSNDRTEYFGSNDRTQYFGSNEQTQYIDRPNIDRPRQYFPDQDQNQGPQGQQGQPQTQQYQGPYTQGFGQNQYGQQYGQPYNSGYAPAAQQATVHNAHQPQQTAQASGGSSSWQMLLGIISGLALLLAVVFFFLWRSADNEQATPPTPTTVTSTQTEEVNVTVTEPTTVIEEPVLPGGDDGSWRDQIPTEVPEELLPPEGEEFDLRSWLSNIFG</sequence>
<protein>
    <submittedName>
        <fullName evidence="3">Uncharacterized protein</fullName>
    </submittedName>
</protein>
<feature type="compositionally biased region" description="Basic and acidic residues" evidence="1">
    <location>
        <begin position="32"/>
        <end position="48"/>
    </location>
</feature>
<evidence type="ECO:0000256" key="1">
    <source>
        <dbReference type="SAM" id="MobiDB-lite"/>
    </source>
</evidence>
<feature type="region of interest" description="Disordered" evidence="1">
    <location>
        <begin position="1"/>
        <end position="158"/>
    </location>
</feature>
<comment type="caution">
    <text evidence="3">The sequence shown here is derived from an EMBL/GenBank/DDBJ whole genome shotgun (WGS) entry which is preliminary data.</text>
</comment>
<evidence type="ECO:0000256" key="2">
    <source>
        <dbReference type="SAM" id="Phobius"/>
    </source>
</evidence>
<dbReference type="RefSeq" id="WP_284599212.1">
    <property type="nucleotide sequence ID" value="NZ_JASNVH010000001.1"/>
</dbReference>
<organism evidence="3 4">
    <name type="scientific">Corynebacterium pseudodiphtheriticum</name>
    <dbReference type="NCBI Taxonomy" id="37637"/>
    <lineage>
        <taxon>Bacteria</taxon>
        <taxon>Bacillati</taxon>
        <taxon>Actinomycetota</taxon>
        <taxon>Actinomycetes</taxon>
        <taxon>Mycobacteriales</taxon>
        <taxon>Corynebacteriaceae</taxon>
        <taxon>Corynebacterium</taxon>
    </lineage>
</organism>
<reference evidence="3" key="1">
    <citation type="submission" date="2023-05" db="EMBL/GenBank/DDBJ databases">
        <title>Metabolic capabilities are highly conserved among human nasal-associated Corynebacterium species in pangenomic analyses.</title>
        <authorList>
            <person name="Tran T.H."/>
            <person name="Roberts A.Q."/>
            <person name="Escapa I.F."/>
            <person name="Gao W."/>
            <person name="Conlan S."/>
            <person name="Kong H."/>
            <person name="Segre J.A."/>
            <person name="Kelly M.S."/>
            <person name="Lemon K.P."/>
        </authorList>
    </citation>
    <scope>NUCLEOTIDE SEQUENCE</scope>
    <source>
        <strain evidence="3">KPL2773</strain>
    </source>
</reference>
<proteinExistence type="predicted"/>
<keyword evidence="2" id="KW-0812">Transmembrane</keyword>
<name>A0AAP4BN63_9CORY</name>
<feature type="compositionally biased region" description="Polar residues" evidence="1">
    <location>
        <begin position="62"/>
        <end position="76"/>
    </location>
</feature>
<feature type="compositionally biased region" description="Low complexity" evidence="1">
    <location>
        <begin position="149"/>
        <end position="158"/>
    </location>
</feature>
<feature type="compositionally biased region" description="Low complexity" evidence="1">
    <location>
        <begin position="1"/>
        <end position="16"/>
    </location>
</feature>
<dbReference type="Proteomes" id="UP001224412">
    <property type="component" value="Unassembled WGS sequence"/>
</dbReference>
<dbReference type="AlphaFoldDB" id="A0AAP4BN63"/>
<evidence type="ECO:0000313" key="3">
    <source>
        <dbReference type="EMBL" id="MDK4305956.1"/>
    </source>
</evidence>